<protein>
    <submittedName>
        <fullName evidence="3">Probable transposase protein</fullName>
    </submittedName>
</protein>
<name>Q8XUG7_RALN1</name>
<organism evidence="3 4">
    <name type="scientific">Ralstonia nicotianae (strain ATCC BAA-1114 / GMI1000)</name>
    <name type="common">Ralstonia solanacearum</name>
    <dbReference type="NCBI Taxonomy" id="267608"/>
    <lineage>
        <taxon>Bacteria</taxon>
        <taxon>Pseudomonadati</taxon>
        <taxon>Pseudomonadota</taxon>
        <taxon>Betaproteobacteria</taxon>
        <taxon>Burkholderiales</taxon>
        <taxon>Burkholderiaceae</taxon>
        <taxon>Ralstonia</taxon>
        <taxon>Ralstonia solanacearum species complex</taxon>
    </lineage>
</organism>
<dbReference type="EnsemblBacteria" id="CAD17009">
    <property type="protein sequence ID" value="CAD17009"/>
    <property type="gene ID" value="RSc3221"/>
</dbReference>
<dbReference type="GO" id="GO:0006313">
    <property type="term" value="P:DNA transposition"/>
    <property type="evidence" value="ECO:0007669"/>
    <property type="project" value="InterPro"/>
</dbReference>
<dbReference type="Proteomes" id="UP000001436">
    <property type="component" value="Chromosome"/>
</dbReference>
<dbReference type="InterPro" id="IPR002559">
    <property type="entry name" value="Transposase_11"/>
</dbReference>
<dbReference type="PANTHER" id="PTHR30007">
    <property type="entry name" value="PHP DOMAIN PROTEIN"/>
    <property type="match status" value="1"/>
</dbReference>
<evidence type="ECO:0000313" key="3">
    <source>
        <dbReference type="EMBL" id="CAD17009.1"/>
    </source>
</evidence>
<dbReference type="eggNOG" id="COG3293">
    <property type="taxonomic scope" value="Bacteria"/>
</dbReference>
<evidence type="ECO:0000259" key="1">
    <source>
        <dbReference type="Pfam" id="PF01609"/>
    </source>
</evidence>
<dbReference type="GO" id="GO:0003677">
    <property type="term" value="F:DNA binding"/>
    <property type="evidence" value="ECO:0007669"/>
    <property type="project" value="InterPro"/>
</dbReference>
<dbReference type="Pfam" id="PF13340">
    <property type="entry name" value="DUF4096"/>
    <property type="match status" value="1"/>
</dbReference>
<sequence length="280" mass="32501">MWCKGGIWKKEHREREAKLGRKTKRYPSDLTDIEWVAVQPLLPGAAVRGRRRECDLREVVNALRYLVRAGCGWRMLPHDFPPWQTVYWWFRRLMRRLLFRTLHDVVLMLDRELAGRQPCPSAGVIDSQTVKAPSADKRGYDAAKKIVGRKRHIAVDTDGRLLMVNLTSADIADSTGALAVLEAVKKRWPGVKHLFADGAYDRTALMDRAATLDFVVEVVRRHEQQTGFAVLPRRWVVERTFGWMVRWRRLVRDYEQRADVSEAMIHIAMSGLLLRRIAHR</sequence>
<evidence type="ECO:0000259" key="2">
    <source>
        <dbReference type="Pfam" id="PF13340"/>
    </source>
</evidence>
<proteinExistence type="predicted"/>
<dbReference type="STRING" id="267608.RSc3221"/>
<gene>
    <name evidence="3" type="primary">tISRso1</name>
    <name evidence="3" type="ordered locus">RSc3221</name>
</gene>
<keyword evidence="4" id="KW-1185">Reference proteome</keyword>
<dbReference type="KEGG" id="rso:RSc3221"/>
<dbReference type="AlphaFoldDB" id="Q8XUG7"/>
<feature type="domain" description="Transposase IS4-like" evidence="1">
    <location>
        <begin position="118"/>
        <end position="270"/>
    </location>
</feature>
<evidence type="ECO:0000313" key="4">
    <source>
        <dbReference type="Proteomes" id="UP000001436"/>
    </source>
</evidence>
<dbReference type="HOGENOM" id="CLU_055261_0_0_4"/>
<feature type="domain" description="Insertion element IS402-like" evidence="2">
    <location>
        <begin position="30"/>
        <end position="103"/>
    </location>
</feature>
<dbReference type="GO" id="GO:0004803">
    <property type="term" value="F:transposase activity"/>
    <property type="evidence" value="ECO:0007669"/>
    <property type="project" value="InterPro"/>
</dbReference>
<reference evidence="3 4" key="1">
    <citation type="journal article" date="2002" name="Nature">
        <title>Genome sequence of the plant pathogen Ralstonia solanacearum.</title>
        <authorList>
            <person name="Salanoubat M."/>
            <person name="Genin S."/>
            <person name="Artiguenave F."/>
            <person name="Gouzy J."/>
            <person name="Mangenot S."/>
            <person name="Arlat M."/>
            <person name="Billault A."/>
            <person name="Brottier P."/>
            <person name="Camus J.C."/>
            <person name="Cattolico L."/>
            <person name="Chandler M."/>
            <person name="Choisne N."/>
            <person name="Claudel-Renard C."/>
            <person name="Cunnac S."/>
            <person name="Demange N."/>
            <person name="Gaspin C."/>
            <person name="Lavie M."/>
            <person name="Moisan A."/>
            <person name="Robert C."/>
            <person name="Saurin W."/>
            <person name="Schiex T."/>
            <person name="Siguier P."/>
            <person name="Thebault P."/>
            <person name="Whalen M."/>
            <person name="Wincker P."/>
            <person name="Levy M."/>
            <person name="Weissenbach J."/>
            <person name="Boucher C.A."/>
        </authorList>
    </citation>
    <scope>NUCLEOTIDE SEQUENCE [LARGE SCALE GENOMIC DNA]</scope>
    <source>
        <strain evidence="4">ATCC BAA-1114 / GMI1000</strain>
    </source>
</reference>
<dbReference type="PANTHER" id="PTHR30007:SF0">
    <property type="entry name" value="TRANSPOSASE"/>
    <property type="match status" value="1"/>
</dbReference>
<dbReference type="Pfam" id="PF01609">
    <property type="entry name" value="DDE_Tnp_1"/>
    <property type="match status" value="1"/>
</dbReference>
<dbReference type="NCBIfam" id="NF033580">
    <property type="entry name" value="transpos_IS5_3"/>
    <property type="match status" value="1"/>
</dbReference>
<accession>Q8XUG7</accession>
<dbReference type="EMBL" id="AL646052">
    <property type="protein sequence ID" value="CAD17009.1"/>
    <property type="molecule type" value="Genomic_DNA"/>
</dbReference>
<dbReference type="InterPro" id="IPR025161">
    <property type="entry name" value="IS402-like_dom"/>
</dbReference>